<accession>A0A8J2SVZ3</accession>
<proteinExistence type="predicted"/>
<gene>
    <name evidence="2" type="ORF">PECAL_4P28030</name>
</gene>
<reference evidence="2" key="1">
    <citation type="submission" date="2021-11" db="EMBL/GenBank/DDBJ databases">
        <authorList>
            <consortium name="Genoscope - CEA"/>
            <person name="William W."/>
        </authorList>
    </citation>
    <scope>NUCLEOTIDE SEQUENCE</scope>
</reference>
<feature type="region of interest" description="Disordered" evidence="1">
    <location>
        <begin position="319"/>
        <end position="340"/>
    </location>
</feature>
<evidence type="ECO:0000313" key="3">
    <source>
        <dbReference type="Proteomes" id="UP000789595"/>
    </source>
</evidence>
<name>A0A8J2SVZ3_9STRA</name>
<keyword evidence="3" id="KW-1185">Reference proteome</keyword>
<organism evidence="2 3">
    <name type="scientific">Pelagomonas calceolata</name>
    <dbReference type="NCBI Taxonomy" id="35677"/>
    <lineage>
        <taxon>Eukaryota</taxon>
        <taxon>Sar</taxon>
        <taxon>Stramenopiles</taxon>
        <taxon>Ochrophyta</taxon>
        <taxon>Pelagophyceae</taxon>
        <taxon>Pelagomonadales</taxon>
        <taxon>Pelagomonadaceae</taxon>
        <taxon>Pelagomonas</taxon>
    </lineage>
</organism>
<sequence>MATRYDFGETTVYKIARKASQNARQRDANAKAMGTQDEVDARFDAIKAEISRLESLHEDDRLSDPADRACLCGVGMARALAQRHPLIHTVAFVLCGSPFSRRGSLGFVGGSQIAPLLEARRSLVERAAARRGCFSDDVVGDVGDVVPATAFVTQSQFAPGRVQSLKDYYDGYDPSAKPGGSRAFSVRVSLCYSTVGTASLPPALYKETSCVPGLFALEGATHSGNNVLVLALKDANNIKRVVEVQVSKRSAGDVFGSYTKEALDPFVQINADNYEDLLYTTIKYIPFVMGRVKGYTKAWGDLFQVFEAALVDAFGTPLVEPPPPAGESGDRARSQSEAPHVQMDVEQPVQQRWAAGDVVGAPAVVTRVMAYCATLEDVSRLSRTCRGAARAPWPPVAPWIRAASAIAEPRRRRRRRRDGPAFGRRVAHALVVRIALPEAVRATIVRAVGDAGAMKRVVEEASARAAGVMAVKLAPATCRARRTAAICVRAMAHAALAGVLVADGPMIAREAAASALTSLLRRVRSGPERAPRDAVLADLRERGFDADLARLAMGGDIRATAVVRSAARFLSRALLSRARRDAV</sequence>
<protein>
    <submittedName>
        <fullName evidence="2">Uncharacterized protein</fullName>
    </submittedName>
</protein>
<dbReference type="Proteomes" id="UP000789595">
    <property type="component" value="Unassembled WGS sequence"/>
</dbReference>
<evidence type="ECO:0000313" key="2">
    <source>
        <dbReference type="EMBL" id="CAH0375467.1"/>
    </source>
</evidence>
<comment type="caution">
    <text evidence="2">The sequence shown here is derived from an EMBL/GenBank/DDBJ whole genome shotgun (WGS) entry which is preliminary data.</text>
</comment>
<dbReference type="EMBL" id="CAKKNE010000004">
    <property type="protein sequence ID" value="CAH0375467.1"/>
    <property type="molecule type" value="Genomic_DNA"/>
</dbReference>
<evidence type="ECO:0000256" key="1">
    <source>
        <dbReference type="SAM" id="MobiDB-lite"/>
    </source>
</evidence>
<dbReference type="AlphaFoldDB" id="A0A8J2SVZ3"/>